<evidence type="ECO:0000313" key="2">
    <source>
        <dbReference type="EMBL" id="CDY62303.1"/>
    </source>
</evidence>
<keyword evidence="3" id="KW-1185">Reference proteome</keyword>
<dbReference type="EMBL" id="LK034128">
    <property type="protein sequence ID" value="CDY62303.1"/>
    <property type="molecule type" value="Genomic_DNA"/>
</dbReference>
<name>A0A078J9P5_BRANA</name>
<proteinExistence type="predicted"/>
<protein>
    <submittedName>
        <fullName evidence="2">BnaA09g54230D protein</fullName>
    </submittedName>
</protein>
<gene>
    <name evidence="2" type="primary">BnaA09g54230D</name>
    <name evidence="2" type="ORF">GSBRNA2T00036151001</name>
</gene>
<feature type="compositionally biased region" description="Basic residues" evidence="1">
    <location>
        <begin position="18"/>
        <end position="40"/>
    </location>
</feature>
<dbReference type="AlphaFoldDB" id="A0A078J9P5"/>
<dbReference type="Gramene" id="CDY62303">
    <property type="protein sequence ID" value="CDY62303"/>
    <property type="gene ID" value="GSBRNA2T00036151001"/>
</dbReference>
<organism evidence="2 3">
    <name type="scientific">Brassica napus</name>
    <name type="common">Rape</name>
    <dbReference type="NCBI Taxonomy" id="3708"/>
    <lineage>
        <taxon>Eukaryota</taxon>
        <taxon>Viridiplantae</taxon>
        <taxon>Streptophyta</taxon>
        <taxon>Embryophyta</taxon>
        <taxon>Tracheophyta</taxon>
        <taxon>Spermatophyta</taxon>
        <taxon>Magnoliopsida</taxon>
        <taxon>eudicotyledons</taxon>
        <taxon>Gunneridae</taxon>
        <taxon>Pentapetalae</taxon>
        <taxon>rosids</taxon>
        <taxon>malvids</taxon>
        <taxon>Brassicales</taxon>
        <taxon>Brassicaceae</taxon>
        <taxon>Brassiceae</taxon>
        <taxon>Brassica</taxon>
    </lineage>
</organism>
<sequence>MKSRLFQKPKGTTTNHYPKTRRFNKSQSFRNKKKRKKKRIIQKEGSSKNRNPTTNLGVATRQEQMSAILFFRIPMPHSFLQPLLHELPYGRRLHLLNQQIPASHHVLHLTTEKEHLAN</sequence>
<dbReference type="Proteomes" id="UP000028999">
    <property type="component" value="Unassembled WGS sequence"/>
</dbReference>
<accession>A0A078J9P5</accession>
<feature type="region of interest" description="Disordered" evidence="1">
    <location>
        <begin position="1"/>
        <end position="59"/>
    </location>
</feature>
<dbReference type="PaxDb" id="3708-A0A078J9P5"/>
<feature type="compositionally biased region" description="Polar residues" evidence="1">
    <location>
        <begin position="48"/>
        <end position="59"/>
    </location>
</feature>
<evidence type="ECO:0000313" key="3">
    <source>
        <dbReference type="Proteomes" id="UP000028999"/>
    </source>
</evidence>
<evidence type="ECO:0000256" key="1">
    <source>
        <dbReference type="SAM" id="MobiDB-lite"/>
    </source>
</evidence>
<reference evidence="2 3" key="1">
    <citation type="journal article" date="2014" name="Science">
        <title>Plant genetics. Early allopolyploid evolution in the post-Neolithic Brassica napus oilseed genome.</title>
        <authorList>
            <person name="Chalhoub B."/>
            <person name="Denoeud F."/>
            <person name="Liu S."/>
            <person name="Parkin I.A."/>
            <person name="Tang H."/>
            <person name="Wang X."/>
            <person name="Chiquet J."/>
            <person name="Belcram H."/>
            <person name="Tong C."/>
            <person name="Samans B."/>
            <person name="Correa M."/>
            <person name="Da Silva C."/>
            <person name="Just J."/>
            <person name="Falentin C."/>
            <person name="Koh C.S."/>
            <person name="Le Clainche I."/>
            <person name="Bernard M."/>
            <person name="Bento P."/>
            <person name="Noel B."/>
            <person name="Labadie K."/>
            <person name="Alberti A."/>
            <person name="Charles M."/>
            <person name="Arnaud D."/>
            <person name="Guo H."/>
            <person name="Daviaud C."/>
            <person name="Alamery S."/>
            <person name="Jabbari K."/>
            <person name="Zhao M."/>
            <person name="Edger P.P."/>
            <person name="Chelaifa H."/>
            <person name="Tack D."/>
            <person name="Lassalle G."/>
            <person name="Mestiri I."/>
            <person name="Schnel N."/>
            <person name="Le Paslier M.C."/>
            <person name="Fan G."/>
            <person name="Renault V."/>
            <person name="Bayer P.E."/>
            <person name="Golicz A.A."/>
            <person name="Manoli S."/>
            <person name="Lee T.H."/>
            <person name="Thi V.H."/>
            <person name="Chalabi S."/>
            <person name="Hu Q."/>
            <person name="Fan C."/>
            <person name="Tollenaere R."/>
            <person name="Lu Y."/>
            <person name="Battail C."/>
            <person name="Shen J."/>
            <person name="Sidebottom C.H."/>
            <person name="Wang X."/>
            <person name="Canaguier A."/>
            <person name="Chauveau A."/>
            <person name="Berard A."/>
            <person name="Deniot G."/>
            <person name="Guan M."/>
            <person name="Liu Z."/>
            <person name="Sun F."/>
            <person name="Lim Y.P."/>
            <person name="Lyons E."/>
            <person name="Town C.D."/>
            <person name="Bancroft I."/>
            <person name="Wang X."/>
            <person name="Meng J."/>
            <person name="Ma J."/>
            <person name="Pires J.C."/>
            <person name="King G.J."/>
            <person name="Brunel D."/>
            <person name="Delourme R."/>
            <person name="Renard M."/>
            <person name="Aury J.M."/>
            <person name="Adams K.L."/>
            <person name="Batley J."/>
            <person name="Snowdon R.J."/>
            <person name="Tost J."/>
            <person name="Edwards D."/>
            <person name="Zhou Y."/>
            <person name="Hua W."/>
            <person name="Sharpe A.G."/>
            <person name="Paterson A.H."/>
            <person name="Guan C."/>
            <person name="Wincker P."/>
        </authorList>
    </citation>
    <scope>NUCLEOTIDE SEQUENCE [LARGE SCALE GENOMIC DNA]</scope>
    <source>
        <strain evidence="3">cv. Darmor-bzh</strain>
    </source>
</reference>